<evidence type="ECO:0000313" key="1">
    <source>
        <dbReference type="EMBL" id="ETK79755.1"/>
    </source>
</evidence>
<dbReference type="Proteomes" id="UP000053236">
    <property type="component" value="Unassembled WGS sequence"/>
</dbReference>
<name>W2IG98_PHYNI</name>
<accession>W2IG98</accession>
<dbReference type="AlphaFoldDB" id="W2IG98"/>
<proteinExistence type="predicted"/>
<reference evidence="1" key="1">
    <citation type="submission" date="2013-11" db="EMBL/GenBank/DDBJ databases">
        <title>The Genome Sequence of Phytophthora parasitica CJ02B3.</title>
        <authorList>
            <consortium name="The Broad Institute Genomics Platform"/>
            <person name="Russ C."/>
            <person name="Tyler B."/>
            <person name="Panabieres F."/>
            <person name="Shan W."/>
            <person name="Tripathy S."/>
            <person name="Grunwald N."/>
            <person name="Machado M."/>
            <person name="Johnson C.S."/>
            <person name="Arredondo F."/>
            <person name="Hong C."/>
            <person name="Coffey M."/>
            <person name="Young S.K."/>
            <person name="Zeng Q."/>
            <person name="Gargeya S."/>
            <person name="Fitzgerald M."/>
            <person name="Abouelleil A."/>
            <person name="Alvarado L."/>
            <person name="Chapman S.B."/>
            <person name="Gainer-Dewar J."/>
            <person name="Goldberg J."/>
            <person name="Griggs A."/>
            <person name="Gujja S."/>
            <person name="Hansen M."/>
            <person name="Howarth C."/>
            <person name="Imamovic A."/>
            <person name="Ireland A."/>
            <person name="Larimer J."/>
            <person name="McCowan C."/>
            <person name="Murphy C."/>
            <person name="Pearson M."/>
            <person name="Poon T.W."/>
            <person name="Priest M."/>
            <person name="Roberts A."/>
            <person name="Saif S."/>
            <person name="Shea T."/>
            <person name="Sykes S."/>
            <person name="Wortman J."/>
            <person name="Nusbaum C."/>
            <person name="Birren B."/>
        </authorList>
    </citation>
    <scope>NUCLEOTIDE SEQUENCE [LARGE SCALE GENOMIC DNA]</scope>
    <source>
        <strain evidence="1">CJ02B3</strain>
    </source>
</reference>
<feature type="non-terminal residue" evidence="2">
    <location>
        <position position="1"/>
    </location>
</feature>
<dbReference type="EMBL" id="KI674587">
    <property type="protein sequence ID" value="ETL33176.1"/>
    <property type="molecule type" value="Genomic_DNA"/>
</dbReference>
<dbReference type="Proteomes" id="UP000053864">
    <property type="component" value="Unassembled WGS sequence"/>
</dbReference>
<protein>
    <submittedName>
        <fullName evidence="2">Uncharacterized protein</fullName>
    </submittedName>
</protein>
<evidence type="ECO:0000313" key="2">
    <source>
        <dbReference type="EMBL" id="ETL33176.1"/>
    </source>
</evidence>
<sequence length="35" mass="4146">RPIAILEYRLFRWPNQKDGRLSFTFVDGTAYISVD</sequence>
<gene>
    <name evidence="1" type="ORF">L915_14409</name>
    <name evidence="2" type="ORF">L916_14314</name>
</gene>
<reference evidence="2" key="2">
    <citation type="submission" date="2013-11" db="EMBL/GenBank/DDBJ databases">
        <title>The Genome Sequence of Phytophthora parasitica CJ05E6.</title>
        <authorList>
            <consortium name="The Broad Institute Genomics Platform"/>
            <person name="Russ C."/>
            <person name="Tyler B."/>
            <person name="Panabieres F."/>
            <person name="Shan W."/>
            <person name="Tripathy S."/>
            <person name="Grunwald N."/>
            <person name="Machado M."/>
            <person name="Johnson C.S."/>
            <person name="Arredondo F."/>
            <person name="Hong C."/>
            <person name="Coffey M."/>
            <person name="Young S.K."/>
            <person name="Zeng Q."/>
            <person name="Gargeya S."/>
            <person name="Fitzgerald M."/>
            <person name="Abouelleil A."/>
            <person name="Alvarado L."/>
            <person name="Chapman S.B."/>
            <person name="Gainer-Dewar J."/>
            <person name="Goldberg J."/>
            <person name="Griggs A."/>
            <person name="Gujja S."/>
            <person name="Hansen M."/>
            <person name="Howarth C."/>
            <person name="Imamovic A."/>
            <person name="Ireland A."/>
            <person name="Larimer J."/>
            <person name="McCowan C."/>
            <person name="Murphy C."/>
            <person name="Pearson M."/>
            <person name="Poon T.W."/>
            <person name="Priest M."/>
            <person name="Roberts A."/>
            <person name="Saif S."/>
            <person name="Shea T."/>
            <person name="Sykes S."/>
            <person name="Wortman J."/>
            <person name="Nusbaum C."/>
            <person name="Birren B."/>
        </authorList>
    </citation>
    <scope>NUCLEOTIDE SEQUENCE [LARGE SCALE GENOMIC DNA]</scope>
    <source>
        <strain evidence="2">CJ05E6</strain>
    </source>
</reference>
<organism evidence="2">
    <name type="scientific">Phytophthora nicotianae</name>
    <name type="common">Potato buckeye rot agent</name>
    <name type="synonym">Phytophthora parasitica</name>
    <dbReference type="NCBI Taxonomy" id="4792"/>
    <lineage>
        <taxon>Eukaryota</taxon>
        <taxon>Sar</taxon>
        <taxon>Stramenopiles</taxon>
        <taxon>Oomycota</taxon>
        <taxon>Peronosporomycetes</taxon>
        <taxon>Peronosporales</taxon>
        <taxon>Peronosporaceae</taxon>
        <taxon>Phytophthora</taxon>
    </lineage>
</organism>
<dbReference type="EMBL" id="KI687826">
    <property type="protein sequence ID" value="ETK79755.1"/>
    <property type="molecule type" value="Genomic_DNA"/>
</dbReference>